<keyword evidence="9" id="KW-0325">Glycoprotein</keyword>
<dbReference type="GO" id="GO:0071222">
    <property type="term" value="P:cellular response to lipopolysaccharide"/>
    <property type="evidence" value="ECO:0007669"/>
    <property type="project" value="TreeGrafter"/>
</dbReference>
<dbReference type="GO" id="GO:0031295">
    <property type="term" value="P:T cell costimulation"/>
    <property type="evidence" value="ECO:0007669"/>
    <property type="project" value="TreeGrafter"/>
</dbReference>
<dbReference type="InterPro" id="IPR007110">
    <property type="entry name" value="Ig-like_dom"/>
</dbReference>
<reference evidence="15" key="1">
    <citation type="submission" date="2025-08" db="UniProtKB">
        <authorList>
            <consortium name="Ensembl"/>
        </authorList>
    </citation>
    <scope>IDENTIFICATION</scope>
</reference>
<dbReference type="Proteomes" id="UP000261540">
    <property type="component" value="Unplaced"/>
</dbReference>
<dbReference type="GO" id="GO:0007166">
    <property type="term" value="P:cell surface receptor signaling pathway"/>
    <property type="evidence" value="ECO:0007669"/>
    <property type="project" value="TreeGrafter"/>
</dbReference>
<dbReference type="InterPro" id="IPR003599">
    <property type="entry name" value="Ig_sub"/>
</dbReference>
<dbReference type="GO" id="GO:0009897">
    <property type="term" value="C:external side of plasma membrane"/>
    <property type="evidence" value="ECO:0007669"/>
    <property type="project" value="TreeGrafter"/>
</dbReference>
<evidence type="ECO:0000256" key="9">
    <source>
        <dbReference type="ARBA" id="ARBA00023180"/>
    </source>
</evidence>
<feature type="transmembrane region" description="Helical" evidence="12">
    <location>
        <begin position="344"/>
        <end position="364"/>
    </location>
</feature>
<dbReference type="GeneTree" id="ENSGT00940000163670"/>
<feature type="region of interest" description="Disordered" evidence="11">
    <location>
        <begin position="368"/>
        <end position="402"/>
    </location>
</feature>
<organism evidence="15 16">
    <name type="scientific">Paramormyrops kingsleyae</name>
    <dbReference type="NCBI Taxonomy" id="1676925"/>
    <lineage>
        <taxon>Eukaryota</taxon>
        <taxon>Metazoa</taxon>
        <taxon>Chordata</taxon>
        <taxon>Craniata</taxon>
        <taxon>Vertebrata</taxon>
        <taxon>Euteleostomi</taxon>
        <taxon>Actinopterygii</taxon>
        <taxon>Neopterygii</taxon>
        <taxon>Teleostei</taxon>
        <taxon>Osteoglossocephala</taxon>
        <taxon>Osteoglossomorpha</taxon>
        <taxon>Osteoglossiformes</taxon>
        <taxon>Mormyridae</taxon>
        <taxon>Paramormyrops</taxon>
    </lineage>
</organism>
<feature type="domain" description="Ig-like" evidence="14">
    <location>
        <begin position="25"/>
        <end position="121"/>
    </location>
</feature>
<keyword evidence="7" id="KW-1015">Disulfide bond</keyword>
<dbReference type="GO" id="GO:0042102">
    <property type="term" value="P:positive regulation of T cell proliferation"/>
    <property type="evidence" value="ECO:0007669"/>
    <property type="project" value="TreeGrafter"/>
</dbReference>
<evidence type="ECO:0000256" key="13">
    <source>
        <dbReference type="SAM" id="SignalP"/>
    </source>
</evidence>
<evidence type="ECO:0000313" key="15">
    <source>
        <dbReference type="Ensembl" id="ENSPKIP00000011738.1"/>
    </source>
</evidence>
<dbReference type="SUPFAM" id="SSF48726">
    <property type="entry name" value="Immunoglobulin"/>
    <property type="match status" value="3"/>
</dbReference>
<dbReference type="PROSITE" id="PS50835">
    <property type="entry name" value="IG_LIKE"/>
    <property type="match status" value="2"/>
</dbReference>
<keyword evidence="8" id="KW-0675">Receptor</keyword>
<dbReference type="PANTHER" id="PTHR25466:SF14">
    <property type="entry name" value="BUTYROPHILIN SUBFAMILY 2 MEMBER A2-LIKE-RELATED"/>
    <property type="match status" value="1"/>
</dbReference>
<keyword evidence="5 12" id="KW-1133">Transmembrane helix</keyword>
<keyword evidence="4 13" id="KW-0732">Signal</keyword>
<keyword evidence="16" id="KW-1185">Reference proteome</keyword>
<dbReference type="Gene3D" id="2.60.40.10">
    <property type="entry name" value="Immunoglobulins"/>
    <property type="match status" value="3"/>
</dbReference>
<evidence type="ECO:0000256" key="6">
    <source>
        <dbReference type="ARBA" id="ARBA00023136"/>
    </source>
</evidence>
<protein>
    <submittedName>
        <fullName evidence="15">HERV-H LTR-associating 2b, tandem duplicate 1</fullName>
    </submittedName>
</protein>
<name>A0A3B3R032_9TELE</name>
<accession>A0A3B3R032</accession>
<evidence type="ECO:0000256" key="12">
    <source>
        <dbReference type="SAM" id="Phobius"/>
    </source>
</evidence>
<dbReference type="GO" id="GO:0006955">
    <property type="term" value="P:immune response"/>
    <property type="evidence" value="ECO:0007669"/>
    <property type="project" value="TreeGrafter"/>
</dbReference>
<dbReference type="InterPro" id="IPR013106">
    <property type="entry name" value="Ig_V-set"/>
</dbReference>
<evidence type="ECO:0000256" key="4">
    <source>
        <dbReference type="ARBA" id="ARBA00022729"/>
    </source>
</evidence>
<dbReference type="GO" id="GO:0042130">
    <property type="term" value="P:negative regulation of T cell proliferation"/>
    <property type="evidence" value="ECO:0007669"/>
    <property type="project" value="TreeGrafter"/>
</dbReference>
<feature type="chain" id="PRO_5017227911" evidence="13">
    <location>
        <begin position="21"/>
        <end position="402"/>
    </location>
</feature>
<reference evidence="15" key="2">
    <citation type="submission" date="2025-09" db="UniProtKB">
        <authorList>
            <consortium name="Ensembl"/>
        </authorList>
    </citation>
    <scope>IDENTIFICATION</scope>
</reference>
<evidence type="ECO:0000256" key="7">
    <source>
        <dbReference type="ARBA" id="ARBA00023157"/>
    </source>
</evidence>
<feature type="compositionally biased region" description="Polar residues" evidence="11">
    <location>
        <begin position="391"/>
        <end position="402"/>
    </location>
</feature>
<evidence type="ECO:0000259" key="14">
    <source>
        <dbReference type="PROSITE" id="PS50835"/>
    </source>
</evidence>
<feature type="signal peptide" evidence="13">
    <location>
        <begin position="1"/>
        <end position="20"/>
    </location>
</feature>
<dbReference type="Ensembl" id="ENSPKIT00000023688.1">
    <property type="protein sequence ID" value="ENSPKIP00000011738.1"/>
    <property type="gene ID" value="ENSPKIG00000018712.1"/>
</dbReference>
<dbReference type="InterPro" id="IPR013783">
    <property type="entry name" value="Ig-like_fold"/>
</dbReference>
<dbReference type="PANTHER" id="PTHR25466">
    <property type="entry name" value="T-LYMPHOCYTE ACTIVATION ANTIGEN"/>
    <property type="match status" value="1"/>
</dbReference>
<feature type="domain" description="Ig-like" evidence="14">
    <location>
        <begin position="192"/>
        <end position="324"/>
    </location>
</feature>
<dbReference type="InterPro" id="IPR036179">
    <property type="entry name" value="Ig-like_dom_sf"/>
</dbReference>
<keyword evidence="3 12" id="KW-0812">Transmembrane</keyword>
<evidence type="ECO:0000256" key="11">
    <source>
        <dbReference type="SAM" id="MobiDB-lite"/>
    </source>
</evidence>
<dbReference type="SMART" id="SM00406">
    <property type="entry name" value="IGv"/>
    <property type="match status" value="2"/>
</dbReference>
<keyword evidence="2" id="KW-1003">Cell membrane</keyword>
<dbReference type="Pfam" id="PF07686">
    <property type="entry name" value="V-set"/>
    <property type="match status" value="1"/>
</dbReference>
<evidence type="ECO:0000256" key="1">
    <source>
        <dbReference type="ARBA" id="ARBA00004251"/>
    </source>
</evidence>
<comment type="subcellular location">
    <subcellularLocation>
        <location evidence="1">Cell membrane</location>
        <topology evidence="1">Single-pass type I membrane protein</topology>
    </subcellularLocation>
</comment>
<evidence type="ECO:0000313" key="16">
    <source>
        <dbReference type="Proteomes" id="UP000261540"/>
    </source>
</evidence>
<evidence type="ECO:0000256" key="2">
    <source>
        <dbReference type="ARBA" id="ARBA00022475"/>
    </source>
</evidence>
<evidence type="ECO:0000256" key="10">
    <source>
        <dbReference type="ARBA" id="ARBA00023319"/>
    </source>
</evidence>
<proteinExistence type="predicted"/>
<evidence type="ECO:0000256" key="5">
    <source>
        <dbReference type="ARBA" id="ARBA00022989"/>
    </source>
</evidence>
<dbReference type="SMART" id="SM00409">
    <property type="entry name" value="IG"/>
    <property type="match status" value="2"/>
</dbReference>
<evidence type="ECO:0000256" key="3">
    <source>
        <dbReference type="ARBA" id="ARBA00022692"/>
    </source>
</evidence>
<sequence length="402" mass="44499">MAGGLVRACVCLWILTTADCRTPDIQVTCTFAQDCLLPCIFEPASSVNVSWQQQEDLFLTFRLGAGPEELLLPSYADRASLFEEQVSHGNASLQIKQTSTQDRGRYRCTVSTDRAVEDTIVIVRVEAPLRSLTLEITGDCRAVKCSSQDVYPAPHLSWSTEPSLQPELLRPSTHMAANKLGLYSVESRLNRPKTGSGYTYTCTIKTSYGSQNWMASLRDTEMRPTEGTQVTIPCTAPRNLQNFTLTWSFTRQRQLSIILTYDSLTRHVTNHWGKRAHLDHNWASSGDGSLHLQDLGSSAQTGMYICMISTPRTKYLTYTSVNVSAISGVSEPDERVQKGRESRLWLICIAVVAVALCVGAVWCVKKKDGDSHPPAETTEMRQFTAGHRENGTPQESSPLAVA</sequence>
<keyword evidence="6 12" id="KW-0472">Membrane</keyword>
<dbReference type="AlphaFoldDB" id="A0A3B3R032"/>
<keyword evidence="10" id="KW-0393">Immunoglobulin domain</keyword>
<evidence type="ECO:0000256" key="8">
    <source>
        <dbReference type="ARBA" id="ARBA00023170"/>
    </source>
</evidence>
<dbReference type="InterPro" id="IPR051713">
    <property type="entry name" value="T-cell_Activation_Regulation"/>
</dbReference>